<organism evidence="1 2">
    <name type="scientific">Nitrobacter vulgaris</name>
    <dbReference type="NCBI Taxonomy" id="29421"/>
    <lineage>
        <taxon>Bacteria</taxon>
        <taxon>Pseudomonadati</taxon>
        <taxon>Pseudomonadota</taxon>
        <taxon>Alphaproteobacteria</taxon>
        <taxon>Hyphomicrobiales</taxon>
        <taxon>Nitrobacteraceae</taxon>
        <taxon>Nitrobacter</taxon>
    </lineage>
</organism>
<dbReference type="GO" id="GO:0004392">
    <property type="term" value="F:heme oxygenase (decyclizing) activity"/>
    <property type="evidence" value="ECO:0007669"/>
    <property type="project" value="InterPro"/>
</dbReference>
<comment type="caution">
    <text evidence="1">The sequence shown here is derived from an EMBL/GenBank/DDBJ whole genome shotgun (WGS) entry which is preliminary data.</text>
</comment>
<evidence type="ECO:0000313" key="2">
    <source>
        <dbReference type="Proteomes" id="UP000189940"/>
    </source>
</evidence>
<proteinExistence type="predicted"/>
<name>A0A1V4I1J3_NITVU</name>
<keyword evidence="2" id="KW-1185">Reference proteome</keyword>
<dbReference type="RefSeq" id="WP_079446140.1">
    <property type="nucleotide sequence ID" value="NZ_MWPQ01000025.1"/>
</dbReference>
<dbReference type="STRING" id="29421.B2M20_05925"/>
<dbReference type="GO" id="GO:0006788">
    <property type="term" value="P:heme oxidation"/>
    <property type="evidence" value="ECO:0007669"/>
    <property type="project" value="InterPro"/>
</dbReference>
<dbReference type="Pfam" id="PF01126">
    <property type="entry name" value="Heme_oxygenase"/>
    <property type="match status" value="1"/>
</dbReference>
<accession>A0A1V4I1J3</accession>
<dbReference type="InterPro" id="IPR016053">
    <property type="entry name" value="Haem_Oase-like"/>
</dbReference>
<protein>
    <recommendedName>
        <fullName evidence="3">Heme oxygenase</fullName>
    </recommendedName>
</protein>
<dbReference type="AlphaFoldDB" id="A0A1V4I1J3"/>
<dbReference type="CDD" id="cd19166">
    <property type="entry name" value="HemeO-bac"/>
    <property type="match status" value="1"/>
</dbReference>
<evidence type="ECO:0008006" key="3">
    <source>
        <dbReference type="Google" id="ProtNLM"/>
    </source>
</evidence>
<dbReference type="SUPFAM" id="SSF48613">
    <property type="entry name" value="Heme oxygenase-like"/>
    <property type="match status" value="1"/>
</dbReference>
<evidence type="ECO:0000313" key="1">
    <source>
        <dbReference type="EMBL" id="OPH83682.1"/>
    </source>
</evidence>
<dbReference type="EMBL" id="MWPQ01000025">
    <property type="protein sequence ID" value="OPH83682.1"/>
    <property type="molecule type" value="Genomic_DNA"/>
</dbReference>
<dbReference type="InterPro" id="IPR016084">
    <property type="entry name" value="Haem_Oase-like_multi-hlx"/>
</dbReference>
<gene>
    <name evidence="1" type="ORF">B2M20_05925</name>
</gene>
<dbReference type="OrthoDB" id="9149607at2"/>
<dbReference type="Proteomes" id="UP000189940">
    <property type="component" value="Unassembled WGS sequence"/>
</dbReference>
<dbReference type="Gene3D" id="1.20.910.10">
    <property type="entry name" value="Heme oxygenase-like"/>
    <property type="match status" value="1"/>
</dbReference>
<sequence>MHTFAELIARGRARGSRSQGLRVRLREATATAHQSLDARIAASNLTSLACYRHFLEATAAALIPLEAALEDSNVNAVVEDWQERARTQAIRSDLARIGGQVLPLPSVKRLSHAETLGVLYVLEGSRLGARYLLRTVSASSDPMVVNATAYLGHGSVSLWQTFLAVLNRKSRIADEAGAVAGSIMAFNLFGMAFARL</sequence>
<reference evidence="1 2" key="1">
    <citation type="submission" date="2017-02" db="EMBL/GenBank/DDBJ databases">
        <title>Genome sequence of the nitrite-oxidizing bacterium Nitrobacter vulgaris strain Ab1.</title>
        <authorList>
            <person name="Mellbye B.L."/>
            <person name="Davis E.W."/>
            <person name="Spieck E."/>
            <person name="Chang J.H."/>
            <person name="Bottomley P.J."/>
            <person name="Sayavedra-Soto L.A."/>
        </authorList>
    </citation>
    <scope>NUCLEOTIDE SEQUENCE [LARGE SCALE GENOMIC DNA]</scope>
    <source>
        <strain evidence="1 2">Ab1</strain>
    </source>
</reference>